<name>A0ABD3MCG3_9STRA</name>
<feature type="domain" description="Helicase-associated" evidence="1">
    <location>
        <begin position="194"/>
        <end position="261"/>
    </location>
</feature>
<dbReference type="AlphaFoldDB" id="A0ABD3MCG3"/>
<evidence type="ECO:0000259" key="1">
    <source>
        <dbReference type="Pfam" id="PF03457"/>
    </source>
</evidence>
<evidence type="ECO:0000313" key="3">
    <source>
        <dbReference type="Proteomes" id="UP001530293"/>
    </source>
</evidence>
<gene>
    <name evidence="2" type="ORF">ACHAWU_000115</name>
</gene>
<evidence type="ECO:0000313" key="2">
    <source>
        <dbReference type="EMBL" id="KAL3761628.1"/>
    </source>
</evidence>
<dbReference type="Pfam" id="PF03457">
    <property type="entry name" value="HA"/>
    <property type="match status" value="3"/>
</dbReference>
<proteinExistence type="predicted"/>
<dbReference type="Proteomes" id="UP001530293">
    <property type="component" value="Unassembled WGS sequence"/>
</dbReference>
<feature type="domain" description="Helicase-associated" evidence="1">
    <location>
        <begin position="47"/>
        <end position="111"/>
    </location>
</feature>
<dbReference type="InterPro" id="IPR005114">
    <property type="entry name" value="Helicase_assoc"/>
</dbReference>
<accession>A0ABD3MCG3</accession>
<dbReference type="Gene3D" id="6.10.140.530">
    <property type="match status" value="3"/>
</dbReference>
<reference evidence="2 3" key="1">
    <citation type="submission" date="2024-10" db="EMBL/GenBank/DDBJ databases">
        <title>Updated reference genomes for cyclostephanoid diatoms.</title>
        <authorList>
            <person name="Roberts W.R."/>
            <person name="Alverson A.J."/>
        </authorList>
    </citation>
    <scope>NUCLEOTIDE SEQUENCE [LARGE SCALE GENOMIC DNA]</scope>
    <source>
        <strain evidence="2 3">AJA232-27</strain>
    </source>
</reference>
<dbReference type="EMBL" id="JALLBG020000148">
    <property type="protein sequence ID" value="KAL3761628.1"/>
    <property type="molecule type" value="Genomic_DNA"/>
</dbReference>
<dbReference type="PANTHER" id="PTHR33418">
    <property type="entry name" value="HELICASE-ASSOCIATED"/>
    <property type="match status" value="1"/>
</dbReference>
<comment type="caution">
    <text evidence="2">The sequence shown here is derived from an EMBL/GenBank/DDBJ whole genome shotgun (WGS) entry which is preliminary data.</text>
</comment>
<dbReference type="PANTHER" id="PTHR33418:SF1">
    <property type="entry name" value="HELICASE-ASSOCIATED DOMAIN-CONTAINING PROTEIN"/>
    <property type="match status" value="1"/>
</dbReference>
<sequence>MPTRIALFSTTQAPIDSMIDDNVSKSASANRILDHRQQLINEIGIAFAQKIFELEDFQRKNGHCLVPKRYQSNPSLGNWVNKQRQNYRRHLMGESTALNETRITALNNIGFVWNTTSIPLKSTHRENAWQSMYHQLIEFRRINGHCRVPSATMLGQWVVRQRFLYRQNPVGSSLTDERIRLLNDINFQWTTRSEELWNEHMREMREFKQQNGHALVPRNYPQNPQLSAWVATQRKNYKRRLDGKPSPLSVERVRELDEIGFVWSYWDHNFMAAQNDRLL</sequence>
<protein>
    <recommendedName>
        <fullName evidence="1">Helicase-associated domain-containing protein</fullName>
    </recommendedName>
</protein>
<keyword evidence="3" id="KW-1185">Reference proteome</keyword>
<organism evidence="2 3">
    <name type="scientific">Discostella pseudostelligera</name>
    <dbReference type="NCBI Taxonomy" id="259834"/>
    <lineage>
        <taxon>Eukaryota</taxon>
        <taxon>Sar</taxon>
        <taxon>Stramenopiles</taxon>
        <taxon>Ochrophyta</taxon>
        <taxon>Bacillariophyta</taxon>
        <taxon>Coscinodiscophyceae</taxon>
        <taxon>Thalassiosirophycidae</taxon>
        <taxon>Stephanodiscales</taxon>
        <taxon>Stephanodiscaceae</taxon>
        <taxon>Discostella</taxon>
    </lineage>
</organism>
<feature type="domain" description="Helicase-associated" evidence="1">
    <location>
        <begin position="126"/>
        <end position="187"/>
    </location>
</feature>